<dbReference type="GO" id="GO:0003677">
    <property type="term" value="F:DNA binding"/>
    <property type="evidence" value="ECO:0007669"/>
    <property type="project" value="UniProtKB-UniRule"/>
</dbReference>
<keyword evidence="5" id="KW-1185">Reference proteome</keyword>
<dbReference type="Gene3D" id="1.10.10.10">
    <property type="entry name" value="Winged helix-like DNA-binding domain superfamily/Winged helix DNA-binding domain"/>
    <property type="match status" value="1"/>
</dbReference>
<dbReference type="InterPro" id="IPR011006">
    <property type="entry name" value="CheY-like_superfamily"/>
</dbReference>
<accession>A0A1Z1FAN4</accession>
<dbReference type="OrthoDB" id="7407049at2"/>
<dbReference type="STRING" id="450378.GCA_001661675_01179"/>
<dbReference type="RefSeq" id="WP_066843936.1">
    <property type="nucleotide sequence ID" value="NZ_CP019602.1"/>
</dbReference>
<evidence type="ECO:0000256" key="1">
    <source>
        <dbReference type="ARBA" id="ARBA00023125"/>
    </source>
</evidence>
<dbReference type="GO" id="GO:0006355">
    <property type="term" value="P:regulation of DNA-templated transcription"/>
    <property type="evidence" value="ECO:0007669"/>
    <property type="project" value="InterPro"/>
</dbReference>
<dbReference type="SUPFAM" id="SSF52172">
    <property type="entry name" value="CheY-like"/>
    <property type="match status" value="1"/>
</dbReference>
<dbReference type="CDD" id="cd00383">
    <property type="entry name" value="trans_reg_C"/>
    <property type="match status" value="1"/>
</dbReference>
<dbReference type="EMBL" id="CP019602">
    <property type="protein sequence ID" value="ARU15802.1"/>
    <property type="molecule type" value="Genomic_DNA"/>
</dbReference>
<dbReference type="PROSITE" id="PS51755">
    <property type="entry name" value="OMPR_PHOB"/>
    <property type="match status" value="1"/>
</dbReference>
<organism evidence="4 5">
    <name type="scientific">Croceicoccus marinus</name>
    <dbReference type="NCBI Taxonomy" id="450378"/>
    <lineage>
        <taxon>Bacteria</taxon>
        <taxon>Pseudomonadati</taxon>
        <taxon>Pseudomonadota</taxon>
        <taxon>Alphaproteobacteria</taxon>
        <taxon>Sphingomonadales</taxon>
        <taxon>Erythrobacteraceae</taxon>
        <taxon>Croceicoccus</taxon>
    </lineage>
</organism>
<feature type="domain" description="OmpR/PhoB-type" evidence="3">
    <location>
        <begin position="104"/>
        <end position="204"/>
    </location>
</feature>
<dbReference type="InterPro" id="IPR036388">
    <property type="entry name" value="WH-like_DNA-bd_sf"/>
</dbReference>
<feature type="DNA-binding region" description="OmpR/PhoB-type" evidence="2">
    <location>
        <begin position="104"/>
        <end position="204"/>
    </location>
</feature>
<protein>
    <submittedName>
        <fullName evidence="4">DNA-binding response regulator</fullName>
    </submittedName>
</protein>
<evidence type="ECO:0000256" key="2">
    <source>
        <dbReference type="PROSITE-ProRule" id="PRU01091"/>
    </source>
</evidence>
<evidence type="ECO:0000313" key="5">
    <source>
        <dbReference type="Proteomes" id="UP000195807"/>
    </source>
</evidence>
<reference evidence="4 5" key="1">
    <citation type="submission" date="2017-01" db="EMBL/GenBank/DDBJ databases">
        <title>Complete genome sequence of esterase-producing bacterium Croceicoccus marinus E4A9.</title>
        <authorList>
            <person name="Wu Y.-H."/>
            <person name="Cheng H."/>
            <person name="Xu L."/>
            <person name="Huo Y.-Y."/>
            <person name="Wang C.-S."/>
            <person name="Xu X.-W."/>
        </authorList>
    </citation>
    <scope>NUCLEOTIDE SEQUENCE [LARGE SCALE GENOMIC DNA]</scope>
    <source>
        <strain evidence="4 5">E4A9</strain>
    </source>
</reference>
<dbReference type="KEGG" id="cman:A9D14_05905"/>
<dbReference type="InterPro" id="IPR016032">
    <property type="entry name" value="Sig_transdc_resp-reg_C-effctor"/>
</dbReference>
<dbReference type="GO" id="GO:0000160">
    <property type="term" value="P:phosphorelay signal transduction system"/>
    <property type="evidence" value="ECO:0007669"/>
    <property type="project" value="InterPro"/>
</dbReference>
<evidence type="ECO:0000313" key="4">
    <source>
        <dbReference type="EMBL" id="ARU15802.1"/>
    </source>
</evidence>
<name>A0A1Z1FAN4_9SPHN</name>
<dbReference type="SUPFAM" id="SSF46894">
    <property type="entry name" value="C-terminal effector domain of the bipartite response regulators"/>
    <property type="match status" value="1"/>
</dbReference>
<proteinExistence type="predicted"/>
<dbReference type="Proteomes" id="UP000195807">
    <property type="component" value="Chromosome"/>
</dbReference>
<dbReference type="InterPro" id="IPR001867">
    <property type="entry name" value="OmpR/PhoB-type_DNA-bd"/>
</dbReference>
<dbReference type="SMART" id="SM00862">
    <property type="entry name" value="Trans_reg_C"/>
    <property type="match status" value="1"/>
</dbReference>
<keyword evidence="1 2" id="KW-0238">DNA-binding</keyword>
<gene>
    <name evidence="4" type="ORF">A9D14_05905</name>
</gene>
<evidence type="ECO:0000259" key="3">
    <source>
        <dbReference type="PROSITE" id="PS51755"/>
    </source>
</evidence>
<dbReference type="Pfam" id="PF00486">
    <property type="entry name" value="Trans_reg_C"/>
    <property type="match status" value="1"/>
</dbReference>
<dbReference type="AlphaFoldDB" id="A0A1Z1FAN4"/>
<sequence>MPDGATYLDDSGSAIAKLTAEDRAEWLSALAILAPAAMPQGAVWLSASHGEFAAALAEADAMGARAIVLAGRAQTALRREALDAGAFDFLTTGKIDPAELAARLRLLQTGAALPGDLALADRVLRIDGAEHELSEREAGIMAMLIGAKGRFVTHDVLLSLWGEHASDLQYLRVAIRHLRRRIEPEPDLPRYLLSEAAIGYRLAPGIAPITA</sequence>